<feature type="domain" description="ABC transporter" evidence="4">
    <location>
        <begin position="3"/>
        <end position="230"/>
    </location>
</feature>
<dbReference type="EMBL" id="QRKN01000002">
    <property type="protein sequence ID" value="RHI24225.1"/>
    <property type="molecule type" value="Genomic_DNA"/>
</dbReference>
<dbReference type="RefSeq" id="WP_118191544.1">
    <property type="nucleotide sequence ID" value="NZ_QRIB01000003.1"/>
</dbReference>
<dbReference type="SMART" id="SM00382">
    <property type="entry name" value="AAA"/>
    <property type="match status" value="1"/>
</dbReference>
<dbReference type="InterPro" id="IPR017871">
    <property type="entry name" value="ABC_transporter-like_CS"/>
</dbReference>
<evidence type="ECO:0000256" key="2">
    <source>
        <dbReference type="ARBA" id="ARBA00022741"/>
    </source>
</evidence>
<reference evidence="5 6" key="1">
    <citation type="submission" date="2018-08" db="EMBL/GenBank/DDBJ databases">
        <title>A genome reference for cultivated species of the human gut microbiota.</title>
        <authorList>
            <person name="Zou Y."/>
            <person name="Xue W."/>
            <person name="Luo G."/>
        </authorList>
    </citation>
    <scope>NUCLEOTIDE SEQUENCE [LARGE SCALE GENOMIC DNA]</scope>
    <source>
        <strain evidence="5 6">AM16-11</strain>
    </source>
</reference>
<dbReference type="Pfam" id="PF00005">
    <property type="entry name" value="ABC_tran"/>
    <property type="match status" value="1"/>
</dbReference>
<evidence type="ECO:0000256" key="1">
    <source>
        <dbReference type="ARBA" id="ARBA00022448"/>
    </source>
</evidence>
<evidence type="ECO:0000256" key="3">
    <source>
        <dbReference type="ARBA" id="ARBA00022840"/>
    </source>
</evidence>
<gene>
    <name evidence="5" type="ORF">DW172_04125</name>
</gene>
<protein>
    <submittedName>
        <fullName evidence="5">ABC transporter ATP-binding protein</fullName>
    </submittedName>
</protein>
<dbReference type="GO" id="GO:0016887">
    <property type="term" value="F:ATP hydrolysis activity"/>
    <property type="evidence" value="ECO:0007669"/>
    <property type="project" value="InterPro"/>
</dbReference>
<accession>A0A414ZN30</accession>
<comment type="caution">
    <text evidence="5">The sequence shown here is derived from an EMBL/GenBank/DDBJ whole genome shotgun (WGS) entry which is preliminary data.</text>
</comment>
<dbReference type="PROSITE" id="PS50893">
    <property type="entry name" value="ABC_TRANSPORTER_2"/>
    <property type="match status" value="1"/>
</dbReference>
<evidence type="ECO:0000313" key="6">
    <source>
        <dbReference type="Proteomes" id="UP000285865"/>
    </source>
</evidence>
<dbReference type="PROSITE" id="PS00211">
    <property type="entry name" value="ABC_TRANSPORTER_1"/>
    <property type="match status" value="1"/>
</dbReference>
<dbReference type="GO" id="GO:0005524">
    <property type="term" value="F:ATP binding"/>
    <property type="evidence" value="ECO:0007669"/>
    <property type="project" value="UniProtKB-KW"/>
</dbReference>
<proteinExistence type="predicted"/>
<dbReference type="Proteomes" id="UP000285865">
    <property type="component" value="Unassembled WGS sequence"/>
</dbReference>
<dbReference type="AlphaFoldDB" id="A0A414ZN30"/>
<organism evidence="5 6">
    <name type="scientific">Agathobacter rectalis</name>
    <dbReference type="NCBI Taxonomy" id="39491"/>
    <lineage>
        <taxon>Bacteria</taxon>
        <taxon>Bacillati</taxon>
        <taxon>Bacillota</taxon>
        <taxon>Clostridia</taxon>
        <taxon>Lachnospirales</taxon>
        <taxon>Lachnospiraceae</taxon>
        <taxon>Agathobacter</taxon>
    </lineage>
</organism>
<dbReference type="Gene3D" id="3.40.50.300">
    <property type="entry name" value="P-loop containing nucleotide triphosphate hydrolases"/>
    <property type="match status" value="1"/>
</dbReference>
<keyword evidence="3 5" id="KW-0067">ATP-binding</keyword>
<dbReference type="InterPro" id="IPR003593">
    <property type="entry name" value="AAA+_ATPase"/>
</dbReference>
<evidence type="ECO:0000259" key="4">
    <source>
        <dbReference type="PROSITE" id="PS50893"/>
    </source>
</evidence>
<name>A0A414ZN30_9FIRM</name>
<dbReference type="InterPro" id="IPR027417">
    <property type="entry name" value="P-loop_NTPase"/>
</dbReference>
<dbReference type="PANTHER" id="PTHR42939:SF1">
    <property type="entry name" value="ABC TRANSPORTER ATP-BINDING PROTEIN ALBC-RELATED"/>
    <property type="match status" value="1"/>
</dbReference>
<dbReference type="PANTHER" id="PTHR42939">
    <property type="entry name" value="ABC TRANSPORTER ATP-BINDING PROTEIN ALBC-RELATED"/>
    <property type="match status" value="1"/>
</dbReference>
<dbReference type="InterPro" id="IPR051782">
    <property type="entry name" value="ABC_Transporter_VariousFunc"/>
</dbReference>
<dbReference type="SUPFAM" id="SSF52540">
    <property type="entry name" value="P-loop containing nucleoside triphosphate hydrolases"/>
    <property type="match status" value="1"/>
</dbReference>
<evidence type="ECO:0000313" key="5">
    <source>
        <dbReference type="EMBL" id="RHI24225.1"/>
    </source>
</evidence>
<sequence>MEFTIEHLAKNFEKKQVLRDINFTFEEGKIYGLLGRNGAGKTTLFNCINSDITKDAGECYLIKNGQKQQVTPEHVGYVLSAPTVPEFLTAREFLKFFIDINSDTMSLIKPLDAYFDEMRIEPEDRDRLMKDYSHGMKNKMQMLVNMIAEPDILLLDEPLTSLDVVVAEEMKQLLRAKKDRRITIFSTHIMDLALDLCDVIVLLSHGELEVVDKENLGEEQFKEKIITALKDGAYDVTPEAFDRRK</sequence>
<dbReference type="InterPro" id="IPR003439">
    <property type="entry name" value="ABC_transporter-like_ATP-bd"/>
</dbReference>
<keyword evidence="1" id="KW-0813">Transport</keyword>
<keyword evidence="2" id="KW-0547">Nucleotide-binding</keyword>
<dbReference type="CDD" id="cd03230">
    <property type="entry name" value="ABC_DR_subfamily_A"/>
    <property type="match status" value="1"/>
</dbReference>